<organism evidence="2 3">
    <name type="scientific">Parathielavia appendiculata</name>
    <dbReference type="NCBI Taxonomy" id="2587402"/>
    <lineage>
        <taxon>Eukaryota</taxon>
        <taxon>Fungi</taxon>
        <taxon>Dikarya</taxon>
        <taxon>Ascomycota</taxon>
        <taxon>Pezizomycotina</taxon>
        <taxon>Sordariomycetes</taxon>
        <taxon>Sordariomycetidae</taxon>
        <taxon>Sordariales</taxon>
        <taxon>Chaetomiaceae</taxon>
        <taxon>Parathielavia</taxon>
    </lineage>
</organism>
<dbReference type="AlphaFoldDB" id="A0AAN6Z2R3"/>
<comment type="caution">
    <text evidence="2">The sequence shown here is derived from an EMBL/GenBank/DDBJ whole genome shotgun (WGS) entry which is preliminary data.</text>
</comment>
<accession>A0AAN6Z2R3</accession>
<name>A0AAN6Z2R3_9PEZI</name>
<gene>
    <name evidence="2" type="ORF">N657DRAFT_409587</name>
</gene>
<dbReference type="RefSeq" id="XP_062647241.1">
    <property type="nucleotide sequence ID" value="XM_062787243.1"/>
</dbReference>
<protein>
    <submittedName>
        <fullName evidence="2">Uncharacterized protein</fullName>
    </submittedName>
</protein>
<feature type="region of interest" description="Disordered" evidence="1">
    <location>
        <begin position="206"/>
        <end position="227"/>
    </location>
</feature>
<reference evidence="2" key="2">
    <citation type="submission" date="2023-05" db="EMBL/GenBank/DDBJ databases">
        <authorList>
            <consortium name="Lawrence Berkeley National Laboratory"/>
            <person name="Steindorff A."/>
            <person name="Hensen N."/>
            <person name="Bonometti L."/>
            <person name="Westerberg I."/>
            <person name="Brannstrom I.O."/>
            <person name="Guillou S."/>
            <person name="Cros-Aarteil S."/>
            <person name="Calhoun S."/>
            <person name="Haridas S."/>
            <person name="Kuo A."/>
            <person name="Mondo S."/>
            <person name="Pangilinan J."/>
            <person name="Riley R."/>
            <person name="Labutti K."/>
            <person name="Andreopoulos B."/>
            <person name="Lipzen A."/>
            <person name="Chen C."/>
            <person name="Yanf M."/>
            <person name="Daum C."/>
            <person name="Ng V."/>
            <person name="Clum A."/>
            <person name="Ohm R."/>
            <person name="Martin F."/>
            <person name="Silar P."/>
            <person name="Natvig D."/>
            <person name="Lalanne C."/>
            <person name="Gautier V."/>
            <person name="Ament-Velasquez S.L."/>
            <person name="Kruys A."/>
            <person name="Hutchinson M.I."/>
            <person name="Powell A.J."/>
            <person name="Barry K."/>
            <person name="Miller A.N."/>
            <person name="Grigoriev I.V."/>
            <person name="Debuchy R."/>
            <person name="Gladieux P."/>
            <person name="Thoren M.H."/>
            <person name="Johannesson H."/>
        </authorList>
    </citation>
    <scope>NUCLEOTIDE SEQUENCE</scope>
    <source>
        <strain evidence="2">CBS 731.68</strain>
    </source>
</reference>
<reference evidence="2" key="1">
    <citation type="journal article" date="2023" name="Mol. Phylogenet. Evol.">
        <title>Genome-scale phylogeny and comparative genomics of the fungal order Sordariales.</title>
        <authorList>
            <person name="Hensen N."/>
            <person name="Bonometti L."/>
            <person name="Westerberg I."/>
            <person name="Brannstrom I.O."/>
            <person name="Guillou S."/>
            <person name="Cros-Aarteil S."/>
            <person name="Calhoun S."/>
            <person name="Haridas S."/>
            <person name="Kuo A."/>
            <person name="Mondo S."/>
            <person name="Pangilinan J."/>
            <person name="Riley R."/>
            <person name="LaButti K."/>
            <person name="Andreopoulos B."/>
            <person name="Lipzen A."/>
            <person name="Chen C."/>
            <person name="Yan M."/>
            <person name="Daum C."/>
            <person name="Ng V."/>
            <person name="Clum A."/>
            <person name="Steindorff A."/>
            <person name="Ohm R.A."/>
            <person name="Martin F."/>
            <person name="Silar P."/>
            <person name="Natvig D.O."/>
            <person name="Lalanne C."/>
            <person name="Gautier V."/>
            <person name="Ament-Velasquez S.L."/>
            <person name="Kruys A."/>
            <person name="Hutchinson M.I."/>
            <person name="Powell A.J."/>
            <person name="Barry K."/>
            <person name="Miller A.N."/>
            <person name="Grigoriev I.V."/>
            <person name="Debuchy R."/>
            <person name="Gladieux P."/>
            <person name="Hiltunen Thoren M."/>
            <person name="Johannesson H."/>
        </authorList>
    </citation>
    <scope>NUCLEOTIDE SEQUENCE</scope>
    <source>
        <strain evidence="2">CBS 731.68</strain>
    </source>
</reference>
<dbReference type="Proteomes" id="UP001302602">
    <property type="component" value="Unassembled WGS sequence"/>
</dbReference>
<dbReference type="EMBL" id="MU853228">
    <property type="protein sequence ID" value="KAK4123470.1"/>
    <property type="molecule type" value="Genomic_DNA"/>
</dbReference>
<sequence>MPCNGIRSRAITTNNFARTTSDWSLGEHVVSGAGGQCHNPLTHSKIDPICIGPVCARRALKNVDNGCGWSPMESRRGSGWAVPVVRTGDSRCGQDRRCPEHQTTLPRLDGVVAGRPCSTHTGPDCVVTVMIPNGAMRLVHPAEEQYLGMHSSMTNSKRYAQKRRARMAVPSSISTGWRQKEDMVFPPHREQCTSVPYTSRRVPGQFWPRPLPRSDREPRTVCTTGLHPDFGDGDLEYRF</sequence>
<keyword evidence="3" id="KW-1185">Reference proteome</keyword>
<evidence type="ECO:0000313" key="3">
    <source>
        <dbReference type="Proteomes" id="UP001302602"/>
    </source>
</evidence>
<dbReference type="GeneID" id="87824013"/>
<proteinExistence type="predicted"/>
<evidence type="ECO:0000256" key="1">
    <source>
        <dbReference type="SAM" id="MobiDB-lite"/>
    </source>
</evidence>
<evidence type="ECO:0000313" key="2">
    <source>
        <dbReference type="EMBL" id="KAK4123470.1"/>
    </source>
</evidence>